<proteinExistence type="predicted"/>
<dbReference type="PROSITE" id="PS50022">
    <property type="entry name" value="FA58C_3"/>
    <property type="match status" value="3"/>
</dbReference>
<dbReference type="Pfam" id="PF00754">
    <property type="entry name" value="F5_F8_type_C"/>
    <property type="match status" value="2"/>
</dbReference>
<feature type="compositionally biased region" description="Low complexity" evidence="1">
    <location>
        <begin position="444"/>
        <end position="528"/>
    </location>
</feature>
<protein>
    <submittedName>
        <fullName evidence="3">CBM32 / CBM47</fullName>
    </submittedName>
</protein>
<feature type="compositionally biased region" description="Pro residues" evidence="1">
    <location>
        <begin position="377"/>
        <end position="397"/>
    </location>
</feature>
<dbReference type="InterPro" id="IPR008979">
    <property type="entry name" value="Galactose-bd-like_sf"/>
</dbReference>
<feature type="region of interest" description="Disordered" evidence="1">
    <location>
        <begin position="412"/>
        <end position="543"/>
    </location>
</feature>
<feature type="region of interest" description="Disordered" evidence="1">
    <location>
        <begin position="372"/>
        <end position="397"/>
    </location>
</feature>
<dbReference type="InterPro" id="IPR000421">
    <property type="entry name" value="FA58C"/>
</dbReference>
<reference evidence="3" key="1">
    <citation type="submission" date="2020-02" db="EMBL/GenBank/DDBJ databases">
        <authorList>
            <person name="Meier V. D."/>
        </authorList>
    </citation>
    <scope>NUCLEOTIDE SEQUENCE</scope>
    <source>
        <strain evidence="3">AVDCRST_MAG43</strain>
    </source>
</reference>
<dbReference type="Gene3D" id="2.60.120.260">
    <property type="entry name" value="Galactose-binding domain-like"/>
    <property type="match status" value="3"/>
</dbReference>
<dbReference type="AlphaFoldDB" id="A0A6J4UV52"/>
<evidence type="ECO:0000259" key="2">
    <source>
        <dbReference type="PROSITE" id="PS50022"/>
    </source>
</evidence>
<feature type="domain" description="F5/8 type C" evidence="2">
    <location>
        <begin position="645"/>
        <end position="739"/>
    </location>
</feature>
<feature type="compositionally biased region" description="Low complexity" evidence="1">
    <location>
        <begin position="426"/>
        <end position="437"/>
    </location>
</feature>
<sequence>MVGTIALYKSMNPQSSEASARTWLLSSYGSQAQSTRWGYSGSSTAPMLYANKTVTGAANSSLVANPSFGGQNLPIASGRGGSGTSGSNLAYDKNTGTSWYTTSSGPSVTWFDVDLGATRQLTGVKWMFSRADGADKMLVRTSNDRVNWEIVGTYSNSGSLQTFYGANVNRTARYVTFEIRNPNNRPVLGNMSEMQVWGTSSSVYTPGTSRAAFSGSKLQIVGSRGSSNANDSRRVWDNNVASSWDSTATTPSNAWFYVDFGVTRQVSGIRWMFRGTTATDQMLVRTSTDRTNWTTVGTFENGGYDSNWYGTSLNRNARYVSITVYNLNRDLQIGLIRELEVWGQPYTASTITSASLRTAPTPTPVPTAVPSFTAAPSPTPSPTPTLVPSPTPSPTPTVTPTMTVIPSPTAEASLGLTPEADDLGTPTPAASPVAVSPDAPPAATPAANEGVAVATPEVTAEPTATEAATLVPTATPTLEPTATLTPEPTVTIAPTEEPSPTSLPTEEPTATATPTLEPTATPTEEPLPTEEPTPTPTPTSEPVSIVETGVISNAEGGTVRCRVAPSTEAEILEEFGEGDQVGITGEPEGDWVPVICGDEQSGFINDAFLDRPGEEALATETAFPEEDISTSESGAIADEPDPTEELAPTEDIVPTETPEDLTYTVVDTADSEGTGTGYIAVDGDSATIWSVSPSISPTEAWLVLDLGQVQPVDRVTWELGYGGALPPFEIWLSEDGSTWFNLSEVNSYGLEAGVPYEETLNAYTRFVRFQVPDVAESGLSGVGGLSEVEVWAADDAQALGALAAPVTPEPELEPDPADVPVDEGVTQEPPAESVEDETPSGEPTPDGSQPDGAPDSTIEETPPPQG</sequence>
<accession>A0A6J4UV52</accession>
<gene>
    <name evidence="3" type="ORF">AVDCRST_MAG43-1683</name>
</gene>
<name>A0A6J4UV52_9BACT</name>
<feature type="compositionally biased region" description="Acidic residues" evidence="1">
    <location>
        <begin position="638"/>
        <end position="647"/>
    </location>
</feature>
<evidence type="ECO:0000313" key="3">
    <source>
        <dbReference type="EMBL" id="CAA9559391.1"/>
    </source>
</evidence>
<feature type="domain" description="F5/8 type C" evidence="2">
    <location>
        <begin position="201"/>
        <end position="344"/>
    </location>
</feature>
<evidence type="ECO:0000256" key="1">
    <source>
        <dbReference type="SAM" id="MobiDB-lite"/>
    </source>
</evidence>
<feature type="compositionally biased region" description="Pro residues" evidence="1">
    <location>
        <begin position="529"/>
        <end position="539"/>
    </location>
</feature>
<feature type="region of interest" description="Disordered" evidence="1">
    <location>
        <begin position="805"/>
        <end position="866"/>
    </location>
</feature>
<dbReference type="SUPFAM" id="SSF49785">
    <property type="entry name" value="Galactose-binding domain-like"/>
    <property type="match status" value="3"/>
</dbReference>
<dbReference type="EMBL" id="CADCWI010000091">
    <property type="protein sequence ID" value="CAA9559391.1"/>
    <property type="molecule type" value="Genomic_DNA"/>
</dbReference>
<feature type="region of interest" description="Disordered" evidence="1">
    <location>
        <begin position="624"/>
        <end position="647"/>
    </location>
</feature>
<feature type="domain" description="F5/8 type C" evidence="2">
    <location>
        <begin position="50"/>
        <end position="199"/>
    </location>
</feature>
<dbReference type="Pfam" id="PF22633">
    <property type="entry name" value="F5_F8_type_C_2"/>
    <property type="match status" value="1"/>
</dbReference>
<organism evidence="3">
    <name type="scientific">uncultured Thermomicrobiales bacterium</name>
    <dbReference type="NCBI Taxonomy" id="1645740"/>
    <lineage>
        <taxon>Bacteria</taxon>
        <taxon>Pseudomonadati</taxon>
        <taxon>Thermomicrobiota</taxon>
        <taxon>Thermomicrobia</taxon>
        <taxon>Thermomicrobiales</taxon>
        <taxon>environmental samples</taxon>
    </lineage>
</organism>